<dbReference type="Pfam" id="PF07995">
    <property type="entry name" value="GSDH"/>
    <property type="match status" value="1"/>
</dbReference>
<dbReference type="Gene3D" id="2.120.10.30">
    <property type="entry name" value="TolB, C-terminal domain"/>
    <property type="match status" value="1"/>
</dbReference>
<dbReference type="InterPro" id="IPR012938">
    <property type="entry name" value="Glc/Sorbosone_DH"/>
</dbReference>
<keyword evidence="4" id="KW-1185">Reference proteome</keyword>
<feature type="domain" description="Glucose/Sorbosone dehydrogenase" evidence="2">
    <location>
        <begin position="46"/>
        <end position="380"/>
    </location>
</feature>
<reference evidence="3 4" key="1">
    <citation type="journal article" date="2012" name="Stand. Genomic Sci.">
        <title>Complete genome sequence of the facultatively chemolithoautotrophic and methylotrophic alpha Proteobacterium Starkeya novella type strain (ATCC 8093(T)).</title>
        <authorList>
            <person name="Kappler U."/>
            <person name="Davenport K."/>
            <person name="Beatson S."/>
            <person name="Lucas S."/>
            <person name="Lapidus A."/>
            <person name="Copeland A."/>
            <person name="Berry K.W."/>
            <person name="Glavina Del Rio T."/>
            <person name="Hammon N."/>
            <person name="Dalin E."/>
            <person name="Tice H."/>
            <person name="Pitluck S."/>
            <person name="Richardson P."/>
            <person name="Bruce D."/>
            <person name="Goodwin L.A."/>
            <person name="Han C."/>
            <person name="Tapia R."/>
            <person name="Detter J.C."/>
            <person name="Chang Y.J."/>
            <person name="Jeffries C.D."/>
            <person name="Land M."/>
            <person name="Hauser L."/>
            <person name="Kyrpides N.C."/>
            <person name="Goker M."/>
            <person name="Ivanova N."/>
            <person name="Klenk H.P."/>
            <person name="Woyke T."/>
        </authorList>
    </citation>
    <scope>NUCLEOTIDE SEQUENCE [LARGE SCALE GENOMIC DNA]</scope>
    <source>
        <strain evidence="4">ATCC 8093 / DSM 506 / JCM 20403 / CCM 1077 / IAM 12100 / NBRC 12443 / NCIMB 10456</strain>
    </source>
</reference>
<name>D7A3A6_ANCN5</name>
<feature type="chain" id="PRO_5003092260" evidence="1">
    <location>
        <begin position="25"/>
        <end position="385"/>
    </location>
</feature>
<gene>
    <name evidence="3" type="ordered locus">Snov_2370</name>
</gene>
<evidence type="ECO:0000313" key="4">
    <source>
        <dbReference type="Proteomes" id="UP000006633"/>
    </source>
</evidence>
<accession>D7A3A6</accession>
<dbReference type="eggNOG" id="COG2133">
    <property type="taxonomic scope" value="Bacteria"/>
</dbReference>
<dbReference type="RefSeq" id="WP_013167169.1">
    <property type="nucleotide sequence ID" value="NC_014217.1"/>
</dbReference>
<organism evidence="3 4">
    <name type="scientific">Ancylobacter novellus (strain ATCC 8093 / DSM 506 / JCM 20403 / CCM 1077 / IAM 12100 / NBRC 12443 / NCIMB 10456)</name>
    <name type="common">Starkeya novella</name>
    <dbReference type="NCBI Taxonomy" id="639283"/>
    <lineage>
        <taxon>Bacteria</taxon>
        <taxon>Pseudomonadati</taxon>
        <taxon>Pseudomonadota</taxon>
        <taxon>Alphaproteobacteria</taxon>
        <taxon>Hyphomicrobiales</taxon>
        <taxon>Xanthobacteraceae</taxon>
        <taxon>Ancylobacter</taxon>
    </lineage>
</organism>
<sequence length="385" mass="41259">MRTFPRLLAVAALAGLITNTPASAQQPARISSSAGPLSVETVASGLENPWGLAFLPDGRMLVTERPGRLRIVSRSGTVSAPVAGLPPVYATGQGGLLDVALAPDFASSGKIFLSYAEPREGASGTSVARARLVEDGGDARLDGLTVIFRQSPAAGGSNHYGSRLVFARDGTLFVTLGDRYSLREQAQDLSVHIGKIVRINTDGSVPEDNPFRSRAGARPEIWSYGHRNVQGAALDPATGRLWTIEHGARGGDELNHPEAGKNYGWPVITYGRDYSGARIGEGTERAGMEQPVKYWDPSFAPSGLAFYTGDLMPRWKGDLFTGGLAGTRLVHLKLDPARERVIEEEVLLTDLGERIRDVRQGPDGALWLLTDDPGEGRLLRLSPDD</sequence>
<evidence type="ECO:0000256" key="1">
    <source>
        <dbReference type="SAM" id="SignalP"/>
    </source>
</evidence>
<dbReference type="KEGG" id="sno:Snov_2370"/>
<dbReference type="PANTHER" id="PTHR19328">
    <property type="entry name" value="HEDGEHOG-INTERACTING PROTEIN"/>
    <property type="match status" value="1"/>
</dbReference>
<dbReference type="AlphaFoldDB" id="D7A3A6"/>
<evidence type="ECO:0000259" key="2">
    <source>
        <dbReference type="Pfam" id="PF07995"/>
    </source>
</evidence>
<dbReference type="InterPro" id="IPR011041">
    <property type="entry name" value="Quinoprot_gluc/sorb_DH_b-prop"/>
</dbReference>
<dbReference type="SUPFAM" id="SSF50952">
    <property type="entry name" value="Soluble quinoprotein glucose dehydrogenase"/>
    <property type="match status" value="1"/>
</dbReference>
<dbReference type="InterPro" id="IPR011042">
    <property type="entry name" value="6-blade_b-propeller_TolB-like"/>
</dbReference>
<dbReference type="Proteomes" id="UP000006633">
    <property type="component" value="Chromosome"/>
</dbReference>
<evidence type="ECO:0000313" key="3">
    <source>
        <dbReference type="EMBL" id="ADH89665.1"/>
    </source>
</evidence>
<proteinExistence type="predicted"/>
<keyword evidence="1" id="KW-0732">Signal</keyword>
<dbReference type="HOGENOM" id="CLU_012253_1_1_5"/>
<feature type="signal peptide" evidence="1">
    <location>
        <begin position="1"/>
        <end position="24"/>
    </location>
</feature>
<dbReference type="PANTHER" id="PTHR19328:SF75">
    <property type="entry name" value="ALDOSE SUGAR DEHYDROGENASE YLII"/>
    <property type="match status" value="1"/>
</dbReference>
<dbReference type="EMBL" id="CP002026">
    <property type="protein sequence ID" value="ADH89665.1"/>
    <property type="molecule type" value="Genomic_DNA"/>
</dbReference>
<protein>
    <submittedName>
        <fullName evidence="3">Glucose sorbosone dehydrogenase</fullName>
    </submittedName>
</protein>